<dbReference type="SUPFAM" id="SSF55811">
    <property type="entry name" value="Nudix"/>
    <property type="match status" value="1"/>
</dbReference>
<keyword evidence="7" id="KW-0460">Magnesium</keyword>
<dbReference type="GO" id="GO:0005829">
    <property type="term" value="C:cytosol"/>
    <property type="evidence" value="ECO:0007669"/>
    <property type="project" value="TreeGrafter"/>
</dbReference>
<evidence type="ECO:0000256" key="1">
    <source>
        <dbReference type="ARBA" id="ARBA00001946"/>
    </source>
</evidence>
<keyword evidence="6" id="KW-0378">Hydrolase</keyword>
<dbReference type="InterPro" id="IPR000086">
    <property type="entry name" value="NUDIX_hydrolase_dom"/>
</dbReference>
<comment type="cofactor">
    <cofactor evidence="2">
        <name>Zn(2+)</name>
        <dbReference type="ChEBI" id="CHEBI:29105"/>
    </cofactor>
</comment>
<keyword evidence="12" id="KW-1185">Reference proteome</keyword>
<keyword evidence="5" id="KW-0479">Metal-binding</keyword>
<dbReference type="InterPro" id="IPR049734">
    <property type="entry name" value="NudC-like_C"/>
</dbReference>
<dbReference type="PANTHER" id="PTHR42904">
    <property type="entry name" value="NUDIX HYDROLASE, NUDC SUBFAMILY"/>
    <property type="match status" value="1"/>
</dbReference>
<comment type="cofactor">
    <cofactor evidence="1">
        <name>Mg(2+)</name>
        <dbReference type="ChEBI" id="CHEBI:18420"/>
    </cofactor>
</comment>
<dbReference type="InterPro" id="IPR050241">
    <property type="entry name" value="NAD-cap_RNA_hydrolase_NudC"/>
</dbReference>
<feature type="domain" description="Nudix hydrolase" evidence="10">
    <location>
        <begin position="152"/>
        <end position="274"/>
    </location>
</feature>
<dbReference type="Pfam" id="PF00293">
    <property type="entry name" value="NUDIX"/>
    <property type="match status" value="1"/>
</dbReference>
<comment type="similarity">
    <text evidence="3">Belongs to the Nudix hydrolase family. NudC subfamily.</text>
</comment>
<dbReference type="PROSITE" id="PS00893">
    <property type="entry name" value="NUDIX_BOX"/>
    <property type="match status" value="1"/>
</dbReference>
<comment type="catalytic activity">
    <reaction evidence="9">
        <text>a 5'-end NAD(+)-phospho-ribonucleoside in mRNA + H2O = a 5'-end phospho-adenosine-phospho-ribonucleoside in mRNA + beta-nicotinamide D-ribonucleotide + 2 H(+)</text>
        <dbReference type="Rhea" id="RHEA:60876"/>
        <dbReference type="Rhea" id="RHEA-COMP:15698"/>
        <dbReference type="Rhea" id="RHEA-COMP:15719"/>
        <dbReference type="ChEBI" id="CHEBI:14649"/>
        <dbReference type="ChEBI" id="CHEBI:15377"/>
        <dbReference type="ChEBI" id="CHEBI:15378"/>
        <dbReference type="ChEBI" id="CHEBI:144029"/>
        <dbReference type="ChEBI" id="CHEBI:144051"/>
    </reaction>
    <physiologicalReaction direction="left-to-right" evidence="9">
        <dbReference type="Rhea" id="RHEA:60877"/>
    </physiologicalReaction>
</comment>
<dbReference type="NCBIfam" id="NF001299">
    <property type="entry name" value="PRK00241.1"/>
    <property type="match status" value="1"/>
</dbReference>
<gene>
    <name evidence="11" type="ORF">SAMN04487977_1013</name>
</gene>
<dbReference type="EMBL" id="FOFU01000001">
    <property type="protein sequence ID" value="SEP64809.1"/>
    <property type="molecule type" value="Genomic_DNA"/>
</dbReference>
<accession>A0A1H8ZJU6</accession>
<evidence type="ECO:0000313" key="11">
    <source>
        <dbReference type="EMBL" id="SEP64809.1"/>
    </source>
</evidence>
<dbReference type="GO" id="GO:0006742">
    <property type="term" value="P:NADP+ catabolic process"/>
    <property type="evidence" value="ECO:0007669"/>
    <property type="project" value="TreeGrafter"/>
</dbReference>
<dbReference type="CDD" id="cd03429">
    <property type="entry name" value="NUDIX_NADH_pyrophosphatase_Nudt13"/>
    <property type="match status" value="1"/>
</dbReference>
<dbReference type="PROSITE" id="PS51462">
    <property type="entry name" value="NUDIX"/>
    <property type="match status" value="1"/>
</dbReference>
<name>A0A1H8ZJU6_9SPIR</name>
<keyword evidence="8" id="KW-0520">NAD</keyword>
<dbReference type="InterPro" id="IPR015797">
    <property type="entry name" value="NUDIX_hydrolase-like_dom_sf"/>
</dbReference>
<protein>
    <recommendedName>
        <fullName evidence="4">NAD(+) diphosphatase</fullName>
        <ecNumber evidence="4">3.6.1.22</ecNumber>
    </recommendedName>
</protein>
<dbReference type="RefSeq" id="WP_074639800.1">
    <property type="nucleotide sequence ID" value="NZ_FOFU01000001.1"/>
</dbReference>
<proteinExistence type="inferred from homology"/>
<evidence type="ECO:0000256" key="8">
    <source>
        <dbReference type="ARBA" id="ARBA00023027"/>
    </source>
</evidence>
<dbReference type="OrthoDB" id="9787476at2"/>
<dbReference type="InterPro" id="IPR015376">
    <property type="entry name" value="Znr_NADH_PPase"/>
</dbReference>
<evidence type="ECO:0000256" key="3">
    <source>
        <dbReference type="ARBA" id="ARBA00009595"/>
    </source>
</evidence>
<organism evidence="11 12">
    <name type="scientific">Treponema bryantii</name>
    <dbReference type="NCBI Taxonomy" id="163"/>
    <lineage>
        <taxon>Bacteria</taxon>
        <taxon>Pseudomonadati</taxon>
        <taxon>Spirochaetota</taxon>
        <taxon>Spirochaetia</taxon>
        <taxon>Spirochaetales</taxon>
        <taxon>Treponemataceae</taxon>
        <taxon>Treponema</taxon>
    </lineage>
</organism>
<dbReference type="GO" id="GO:0046872">
    <property type="term" value="F:metal ion binding"/>
    <property type="evidence" value="ECO:0007669"/>
    <property type="project" value="UniProtKB-KW"/>
</dbReference>
<evidence type="ECO:0000256" key="2">
    <source>
        <dbReference type="ARBA" id="ARBA00001947"/>
    </source>
</evidence>
<evidence type="ECO:0000256" key="5">
    <source>
        <dbReference type="ARBA" id="ARBA00022723"/>
    </source>
</evidence>
<dbReference type="Gene3D" id="3.90.79.10">
    <property type="entry name" value="Nucleoside Triphosphate Pyrophosphohydrolase"/>
    <property type="match status" value="1"/>
</dbReference>
<dbReference type="EC" id="3.6.1.22" evidence="4"/>
<dbReference type="STRING" id="163.SAMN04487775_1176"/>
<dbReference type="GO" id="GO:0035529">
    <property type="term" value="F:NADH pyrophosphatase activity"/>
    <property type="evidence" value="ECO:0007669"/>
    <property type="project" value="TreeGrafter"/>
</dbReference>
<dbReference type="Gene3D" id="3.90.79.20">
    <property type="match status" value="1"/>
</dbReference>
<dbReference type="PANTHER" id="PTHR42904:SF6">
    <property type="entry name" value="NAD-CAPPED RNA HYDROLASE NUDT12"/>
    <property type="match status" value="1"/>
</dbReference>
<evidence type="ECO:0000256" key="6">
    <source>
        <dbReference type="ARBA" id="ARBA00022801"/>
    </source>
</evidence>
<dbReference type="GO" id="GO:0019677">
    <property type="term" value="P:NAD+ catabolic process"/>
    <property type="evidence" value="ECO:0007669"/>
    <property type="project" value="TreeGrafter"/>
</dbReference>
<evidence type="ECO:0000256" key="4">
    <source>
        <dbReference type="ARBA" id="ARBA00012381"/>
    </source>
</evidence>
<evidence type="ECO:0000259" key="10">
    <source>
        <dbReference type="PROSITE" id="PS51462"/>
    </source>
</evidence>
<reference evidence="11 12" key="1">
    <citation type="submission" date="2016-10" db="EMBL/GenBank/DDBJ databases">
        <authorList>
            <person name="de Groot N.N."/>
        </authorList>
    </citation>
    <scope>NUCLEOTIDE SEQUENCE [LARGE SCALE GENOMIC DNA]</scope>
    <source>
        <strain evidence="11 12">B25</strain>
    </source>
</reference>
<dbReference type="Pfam" id="PF09297">
    <property type="entry name" value="Zn_ribbon_NUD"/>
    <property type="match status" value="1"/>
</dbReference>
<evidence type="ECO:0000313" key="12">
    <source>
        <dbReference type="Proteomes" id="UP000182360"/>
    </source>
</evidence>
<evidence type="ECO:0000256" key="9">
    <source>
        <dbReference type="ARBA" id="ARBA00023679"/>
    </source>
</evidence>
<sequence>MIQDIAPSVFDNHFENISVSDDDIVFDFWDDKVYVCYDSKEQRLILPTFKDFSYPKLAATYLFSIDNKKYFLIKDEIVPFANLPNYTLLTPRQLRDMPLASNVELFAVFSAYHIWKWYDDNKFCGRCGHELKLDTVERALFCPECQTKIYPRINPAVIIGIINGDKILITKYRRGYAHSALVAGFTEFGETLEQTVEREVMEEVGLKVKNIRYYKSQPWALAQDILAGFFCEVDGDDKIKMDEGELKYAEWVSRSEIELQPSNYSLTNEMMRMFRDGKIS</sequence>
<dbReference type="InterPro" id="IPR020084">
    <property type="entry name" value="NUDIX_hydrolase_CS"/>
</dbReference>
<evidence type="ECO:0000256" key="7">
    <source>
        <dbReference type="ARBA" id="ARBA00022842"/>
    </source>
</evidence>
<dbReference type="AlphaFoldDB" id="A0A1H8ZJU6"/>
<dbReference type="Proteomes" id="UP000182360">
    <property type="component" value="Unassembled WGS sequence"/>
</dbReference>